<evidence type="ECO:0000313" key="1">
    <source>
        <dbReference type="EMBL" id="OMO63439.1"/>
    </source>
</evidence>
<proteinExistence type="predicted"/>
<comment type="caution">
    <text evidence="1">The sequence shown here is derived from an EMBL/GenBank/DDBJ whole genome shotgun (WGS) entry which is preliminary data.</text>
</comment>
<dbReference type="AlphaFoldDB" id="A0A1R3GZB0"/>
<dbReference type="EMBL" id="AWUE01021123">
    <property type="protein sequence ID" value="OMO63439.1"/>
    <property type="molecule type" value="Genomic_DNA"/>
</dbReference>
<dbReference type="Proteomes" id="UP000187203">
    <property type="component" value="Unassembled WGS sequence"/>
</dbReference>
<reference evidence="2" key="1">
    <citation type="submission" date="2013-09" db="EMBL/GenBank/DDBJ databases">
        <title>Corchorus olitorius genome sequencing.</title>
        <authorList>
            <person name="Alam M."/>
            <person name="Haque M.S."/>
            <person name="Islam M.S."/>
            <person name="Emdad E.M."/>
            <person name="Islam M.M."/>
            <person name="Ahmed B."/>
            <person name="Halim A."/>
            <person name="Hossen Q.M.M."/>
            <person name="Hossain M.Z."/>
            <person name="Ahmed R."/>
            <person name="Khan M.M."/>
            <person name="Islam R."/>
            <person name="Rashid M.M."/>
            <person name="Khan S.A."/>
            <person name="Rahman M.S."/>
            <person name="Alam M."/>
            <person name="Yahiya A.S."/>
            <person name="Khan M.S."/>
            <person name="Azam M.S."/>
            <person name="Haque T."/>
            <person name="Lashkar M.Z.H."/>
            <person name="Akhand A.I."/>
            <person name="Morshed G."/>
            <person name="Roy S."/>
            <person name="Uddin K.S."/>
            <person name="Rabeya T."/>
            <person name="Hossain A.S."/>
            <person name="Chowdhury A."/>
            <person name="Snigdha A.R."/>
            <person name="Mortoza M.S."/>
            <person name="Matin S.A."/>
            <person name="Hoque S.M.E."/>
            <person name="Islam M.K."/>
            <person name="Roy D.K."/>
            <person name="Haider R."/>
            <person name="Moosa M.M."/>
            <person name="Elias S.M."/>
            <person name="Hasan A.M."/>
            <person name="Jahan S."/>
            <person name="Shafiuddin M."/>
            <person name="Mahmood N."/>
            <person name="Shommy N.S."/>
        </authorList>
    </citation>
    <scope>NUCLEOTIDE SEQUENCE [LARGE SCALE GENOMIC DNA]</scope>
    <source>
        <strain evidence="2">cv. O-4</strain>
    </source>
</reference>
<evidence type="ECO:0000313" key="2">
    <source>
        <dbReference type="Proteomes" id="UP000187203"/>
    </source>
</evidence>
<sequence>MAGRVIGKGKSDEKVLLQLKKQKGEKKAKDFFRKKELEERKDQRKNKIKG</sequence>
<protein>
    <submittedName>
        <fullName evidence="1">Uncharacterized protein</fullName>
    </submittedName>
</protein>
<name>A0A1R3GZB0_9ROSI</name>
<keyword evidence="2" id="KW-1185">Reference proteome</keyword>
<organism evidence="1 2">
    <name type="scientific">Corchorus olitorius</name>
    <dbReference type="NCBI Taxonomy" id="93759"/>
    <lineage>
        <taxon>Eukaryota</taxon>
        <taxon>Viridiplantae</taxon>
        <taxon>Streptophyta</taxon>
        <taxon>Embryophyta</taxon>
        <taxon>Tracheophyta</taxon>
        <taxon>Spermatophyta</taxon>
        <taxon>Magnoliopsida</taxon>
        <taxon>eudicotyledons</taxon>
        <taxon>Gunneridae</taxon>
        <taxon>Pentapetalae</taxon>
        <taxon>rosids</taxon>
        <taxon>malvids</taxon>
        <taxon>Malvales</taxon>
        <taxon>Malvaceae</taxon>
        <taxon>Grewioideae</taxon>
        <taxon>Apeibeae</taxon>
        <taxon>Corchorus</taxon>
    </lineage>
</organism>
<accession>A0A1R3GZB0</accession>
<gene>
    <name evidence="1" type="ORF">COLO4_32469</name>
</gene>